<dbReference type="KEGG" id="mdu:MDUV_37600"/>
<evidence type="ECO:0000313" key="1">
    <source>
        <dbReference type="EMBL" id="BBX18900.1"/>
    </source>
</evidence>
<dbReference type="InterPro" id="IPR049468">
    <property type="entry name" value="Restrct_endonuc-II-like_dom"/>
</dbReference>
<dbReference type="Proteomes" id="UP000467006">
    <property type="component" value="Chromosome"/>
</dbReference>
<gene>
    <name evidence="1" type="ORF">MDUV_37600</name>
</gene>
<protein>
    <submittedName>
        <fullName evidence="1">Uncharacterized protein</fullName>
    </submittedName>
</protein>
<sequence length="305" mass="33758">MRHDIIVASEALQVGQVTRRELARDYTKLFRNVYVRTGARVTARDKAVAAWLWSGRSATIAGTSAAALLGSRYLDGSAPAELIRTHRRAPAGVSVFSDTVSARDIFHIGDMPVTKPARTAFDIGRRAPLLVAVQRIDALLNATGCRPADVLAVIGRHPGARGVRRAQDALRLVDAGSESPPETLTRLFLVAAGLPRPETQIPVRGHGRLYRLDMGWQTPEVAVEYDGEQHWTDSRQRAHDIERLEFLSQQGWTIVRVSWAQLRDQPERVVERVASALGIAPKVQISHASLEECLQQVHTRRSRRG</sequence>
<proteinExistence type="predicted"/>
<evidence type="ECO:0000313" key="2">
    <source>
        <dbReference type="Proteomes" id="UP000467006"/>
    </source>
</evidence>
<dbReference type="SUPFAM" id="SSF52980">
    <property type="entry name" value="Restriction endonuclease-like"/>
    <property type="match status" value="1"/>
</dbReference>
<dbReference type="Pfam" id="PF18741">
    <property type="entry name" value="MTES_1575"/>
    <property type="match status" value="1"/>
</dbReference>
<dbReference type="EMBL" id="AP022563">
    <property type="protein sequence ID" value="BBX18900.1"/>
    <property type="molecule type" value="Genomic_DNA"/>
</dbReference>
<organism evidence="1 2">
    <name type="scientific">Mycolicibacterium duvalii</name>
    <dbReference type="NCBI Taxonomy" id="39688"/>
    <lineage>
        <taxon>Bacteria</taxon>
        <taxon>Bacillati</taxon>
        <taxon>Actinomycetota</taxon>
        <taxon>Actinomycetes</taxon>
        <taxon>Mycobacteriales</taxon>
        <taxon>Mycobacteriaceae</taxon>
        <taxon>Mycolicibacterium</taxon>
    </lineage>
</organism>
<dbReference type="OrthoDB" id="3173471at2"/>
<dbReference type="Gene3D" id="3.40.960.10">
    <property type="entry name" value="VSR Endonuclease"/>
    <property type="match status" value="1"/>
</dbReference>
<dbReference type="AlphaFoldDB" id="A0A7I7K3Y2"/>
<accession>A0A7I7K3Y2</accession>
<reference evidence="1 2" key="1">
    <citation type="journal article" date="2019" name="Emerg. Microbes Infect.">
        <title>Comprehensive subspecies identification of 175 nontuberculous mycobacteria species based on 7547 genomic profiles.</title>
        <authorList>
            <person name="Matsumoto Y."/>
            <person name="Kinjo T."/>
            <person name="Motooka D."/>
            <person name="Nabeya D."/>
            <person name="Jung N."/>
            <person name="Uechi K."/>
            <person name="Horii T."/>
            <person name="Iida T."/>
            <person name="Fujita J."/>
            <person name="Nakamura S."/>
        </authorList>
    </citation>
    <scope>NUCLEOTIDE SEQUENCE [LARGE SCALE GENOMIC DNA]</scope>
    <source>
        <strain evidence="1 2">JCM 6396</strain>
    </source>
</reference>
<keyword evidence="2" id="KW-1185">Reference proteome</keyword>
<dbReference type="InterPro" id="IPR011335">
    <property type="entry name" value="Restrct_endonuc-II-like"/>
</dbReference>
<name>A0A7I7K3Y2_9MYCO</name>
<dbReference type="RefSeq" id="WP_098000884.1">
    <property type="nucleotide sequence ID" value="NZ_AP022563.1"/>
</dbReference>